<protein>
    <submittedName>
        <fullName evidence="1">Uncharacterized protein</fullName>
    </submittedName>
</protein>
<name>A0A6G1GST2_9PEZI</name>
<accession>A0A6G1GST2</accession>
<sequence length="180" mass="19846">MAAPDSIGMQNITGSYTMNKDLSDDNESILSLQGVGFLMRKAMKIGTLTLNVTHTIDEDGNHTLATTAVPSGGFKGHTSARKLDGKQMQQKDFLFGECDVVPGVSKPSELEDEWLKEGWVEDLVFEETVENKKGGWKNHNCSGFRIVNGQKHYCNRSRVTTEKGKNETAMNVYNFAPLAA</sequence>
<dbReference type="EMBL" id="ML977172">
    <property type="protein sequence ID" value="KAF1983837.1"/>
    <property type="molecule type" value="Genomic_DNA"/>
</dbReference>
<dbReference type="PANTHER" id="PTHR38115">
    <property type="entry name" value="LIPOCALIN-LIKE DOMAIN-CONTAINING PROTEIN"/>
    <property type="match status" value="1"/>
</dbReference>
<dbReference type="AlphaFoldDB" id="A0A6G1GST2"/>
<keyword evidence="2" id="KW-1185">Reference proteome</keyword>
<dbReference type="Proteomes" id="UP000800041">
    <property type="component" value="Unassembled WGS sequence"/>
</dbReference>
<reference evidence="1" key="1">
    <citation type="journal article" date="2020" name="Stud. Mycol.">
        <title>101 Dothideomycetes genomes: a test case for predicting lifestyles and emergence of pathogens.</title>
        <authorList>
            <person name="Haridas S."/>
            <person name="Albert R."/>
            <person name="Binder M."/>
            <person name="Bloem J."/>
            <person name="Labutti K."/>
            <person name="Salamov A."/>
            <person name="Andreopoulos B."/>
            <person name="Baker S."/>
            <person name="Barry K."/>
            <person name="Bills G."/>
            <person name="Bluhm B."/>
            <person name="Cannon C."/>
            <person name="Castanera R."/>
            <person name="Culley D."/>
            <person name="Daum C."/>
            <person name="Ezra D."/>
            <person name="Gonzalez J."/>
            <person name="Henrissat B."/>
            <person name="Kuo A."/>
            <person name="Liang C."/>
            <person name="Lipzen A."/>
            <person name="Lutzoni F."/>
            <person name="Magnuson J."/>
            <person name="Mondo S."/>
            <person name="Nolan M."/>
            <person name="Ohm R."/>
            <person name="Pangilinan J."/>
            <person name="Park H.-J."/>
            <person name="Ramirez L."/>
            <person name="Alfaro M."/>
            <person name="Sun H."/>
            <person name="Tritt A."/>
            <person name="Yoshinaga Y."/>
            <person name="Zwiers L.-H."/>
            <person name="Turgeon B."/>
            <person name="Goodwin S."/>
            <person name="Spatafora J."/>
            <person name="Crous P."/>
            <person name="Grigoriev I."/>
        </authorList>
    </citation>
    <scope>NUCLEOTIDE SEQUENCE</scope>
    <source>
        <strain evidence="1">CBS 113979</strain>
    </source>
</reference>
<evidence type="ECO:0000313" key="2">
    <source>
        <dbReference type="Proteomes" id="UP000800041"/>
    </source>
</evidence>
<organism evidence="1 2">
    <name type="scientific">Aulographum hederae CBS 113979</name>
    <dbReference type="NCBI Taxonomy" id="1176131"/>
    <lineage>
        <taxon>Eukaryota</taxon>
        <taxon>Fungi</taxon>
        <taxon>Dikarya</taxon>
        <taxon>Ascomycota</taxon>
        <taxon>Pezizomycotina</taxon>
        <taxon>Dothideomycetes</taxon>
        <taxon>Pleosporomycetidae</taxon>
        <taxon>Aulographales</taxon>
        <taxon>Aulographaceae</taxon>
    </lineage>
</organism>
<proteinExistence type="predicted"/>
<gene>
    <name evidence="1" type="ORF">K402DRAFT_465708</name>
</gene>
<dbReference type="OrthoDB" id="425354at2759"/>
<evidence type="ECO:0000313" key="1">
    <source>
        <dbReference type="EMBL" id="KAF1983837.1"/>
    </source>
</evidence>
<dbReference type="PANTHER" id="PTHR38115:SF1">
    <property type="entry name" value="LIPOCALIN-LIKE DOMAIN-CONTAINING PROTEIN"/>
    <property type="match status" value="1"/>
</dbReference>
<dbReference type="InterPro" id="IPR053037">
    <property type="entry name" value="Pericyclase_pydY-like"/>
</dbReference>